<keyword evidence="2" id="KW-1185">Reference proteome</keyword>
<name>A0AAN7JF98_9MYRT</name>
<dbReference type="Proteomes" id="UP001345219">
    <property type="component" value="Chromosome 19"/>
</dbReference>
<organism evidence="1 2">
    <name type="scientific">Trapa incisa</name>
    <dbReference type="NCBI Taxonomy" id="236973"/>
    <lineage>
        <taxon>Eukaryota</taxon>
        <taxon>Viridiplantae</taxon>
        <taxon>Streptophyta</taxon>
        <taxon>Embryophyta</taxon>
        <taxon>Tracheophyta</taxon>
        <taxon>Spermatophyta</taxon>
        <taxon>Magnoliopsida</taxon>
        <taxon>eudicotyledons</taxon>
        <taxon>Gunneridae</taxon>
        <taxon>Pentapetalae</taxon>
        <taxon>rosids</taxon>
        <taxon>malvids</taxon>
        <taxon>Myrtales</taxon>
        <taxon>Lythraceae</taxon>
        <taxon>Trapa</taxon>
    </lineage>
</organism>
<dbReference type="AlphaFoldDB" id="A0AAN7JF98"/>
<dbReference type="InterPro" id="IPR008480">
    <property type="entry name" value="DUF761_pln"/>
</dbReference>
<dbReference type="PANTHER" id="PTHR33265">
    <property type="entry name" value="AVR9/CF-9 RAPIDLY ELICITED PROTEIN-RELATED"/>
    <property type="match status" value="1"/>
</dbReference>
<evidence type="ECO:0000313" key="1">
    <source>
        <dbReference type="EMBL" id="KAK4741084.1"/>
    </source>
</evidence>
<sequence length="206" mass="23244">MELQSPLRSSVRAKRLWKLLKIVLSVVGKGLASKAKLLLDLDPENRGRHSKNLLRNSVTGGFISRSSVAGSLGVIEYEFSCNNSPNPVFFHAPNCKKSRSFSFRSCLSLPEVFEGDLKPYYGPKSIVPVPDTPEYLFTFHLDASFNQPWYDRRNGLLSPCAVRVSDYLSVNDEDIEGDGRVDHDAEEFIRRFYEQLLVRSPIKVGC</sequence>
<dbReference type="PANTHER" id="PTHR33265:SF6">
    <property type="entry name" value="OS01G0930500 PROTEIN"/>
    <property type="match status" value="1"/>
</dbReference>
<reference evidence="1 2" key="1">
    <citation type="journal article" date="2023" name="Hortic Res">
        <title>Pangenome of water caltrop reveals structural variations and asymmetric subgenome divergence after allopolyploidization.</title>
        <authorList>
            <person name="Zhang X."/>
            <person name="Chen Y."/>
            <person name="Wang L."/>
            <person name="Yuan Y."/>
            <person name="Fang M."/>
            <person name="Shi L."/>
            <person name="Lu R."/>
            <person name="Comes H.P."/>
            <person name="Ma Y."/>
            <person name="Chen Y."/>
            <person name="Huang G."/>
            <person name="Zhou Y."/>
            <person name="Zheng Z."/>
            <person name="Qiu Y."/>
        </authorList>
    </citation>
    <scope>NUCLEOTIDE SEQUENCE [LARGE SCALE GENOMIC DNA]</scope>
    <source>
        <tissue evidence="1">Roots</tissue>
    </source>
</reference>
<dbReference type="EMBL" id="JAXIOK010000024">
    <property type="protein sequence ID" value="KAK4741084.1"/>
    <property type="molecule type" value="Genomic_DNA"/>
</dbReference>
<accession>A0AAN7JF98</accession>
<dbReference type="Pfam" id="PF05553">
    <property type="entry name" value="DUF761"/>
    <property type="match status" value="1"/>
</dbReference>
<gene>
    <name evidence="1" type="ORF">SAY87_024672</name>
</gene>
<comment type="caution">
    <text evidence="1">The sequence shown here is derived from an EMBL/GenBank/DDBJ whole genome shotgun (WGS) entry which is preliminary data.</text>
</comment>
<protein>
    <submittedName>
        <fullName evidence="1">Uncharacterized protein</fullName>
    </submittedName>
</protein>
<proteinExistence type="predicted"/>
<evidence type="ECO:0000313" key="2">
    <source>
        <dbReference type="Proteomes" id="UP001345219"/>
    </source>
</evidence>